<dbReference type="InterPro" id="IPR052337">
    <property type="entry name" value="SAT4-like"/>
</dbReference>
<sequence length="345" mass="38204">MAKDGLTIKYFTGTALCEQIHQILIVSTDKLFKMKIPIETSGQVGIIATSTGSICLATSLVALRLVAKRISVGIDYSDYCILLGLGIMGFAMLWNATICFSKLSVLLMYTALIPIQSMIRWAQGIGLLIVLWNISNILAAFLICRPLARNWDLTVPGTCGSQPSFYFAMGMVNIVTDIALIVLPMPYLYNLHMSMQKKLMASGMFSVGIMTWVITIYRQTLLPGLDFADMTYTGVLATILSGLEPSVAIALACVPLCRPLWRSRPSKTKDSQYEYGNSRNTPLYPNRHRQDASRRLDTLDDSSSELQLQPSDTDAVRTVIHPGGKRKGLGEHAIVVEKRWEVRSE</sequence>
<comment type="caution">
    <text evidence="9">The sequence shown here is derived from an EMBL/GenBank/DDBJ whole genome shotgun (WGS) entry which is preliminary data.</text>
</comment>
<dbReference type="Pfam" id="PF20684">
    <property type="entry name" value="Fung_rhodopsin"/>
    <property type="match status" value="1"/>
</dbReference>
<dbReference type="EMBL" id="WNWQ01000158">
    <property type="protein sequence ID" value="KAE9976222.1"/>
    <property type="molecule type" value="Genomic_DNA"/>
</dbReference>
<evidence type="ECO:0000256" key="6">
    <source>
        <dbReference type="SAM" id="MobiDB-lite"/>
    </source>
</evidence>
<evidence type="ECO:0000256" key="7">
    <source>
        <dbReference type="SAM" id="Phobius"/>
    </source>
</evidence>
<dbReference type="InterPro" id="IPR049326">
    <property type="entry name" value="Rhodopsin_dom_fungi"/>
</dbReference>
<reference evidence="9 10" key="1">
    <citation type="submission" date="2019-11" db="EMBL/GenBank/DDBJ databases">
        <title>Venturia inaequalis Genome Resource.</title>
        <authorList>
            <person name="Lichtner F.J."/>
        </authorList>
    </citation>
    <scope>NUCLEOTIDE SEQUENCE [LARGE SCALE GENOMIC DNA]</scope>
    <source>
        <strain evidence="9">Bline_iso_100314</strain>
    </source>
</reference>
<evidence type="ECO:0000256" key="3">
    <source>
        <dbReference type="ARBA" id="ARBA00022989"/>
    </source>
</evidence>
<feature type="transmembrane region" description="Helical" evidence="7">
    <location>
        <begin position="199"/>
        <end position="218"/>
    </location>
</feature>
<feature type="domain" description="Rhodopsin" evidence="8">
    <location>
        <begin position="91"/>
        <end position="262"/>
    </location>
</feature>
<dbReference type="Proteomes" id="UP000433883">
    <property type="component" value="Unassembled WGS sequence"/>
</dbReference>
<dbReference type="PANTHER" id="PTHR33048">
    <property type="entry name" value="PTH11-LIKE INTEGRAL MEMBRANE PROTEIN (AFU_ORTHOLOGUE AFUA_5G11245)"/>
    <property type="match status" value="1"/>
</dbReference>
<evidence type="ECO:0000256" key="2">
    <source>
        <dbReference type="ARBA" id="ARBA00022692"/>
    </source>
</evidence>
<comment type="subcellular location">
    <subcellularLocation>
        <location evidence="1">Membrane</location>
        <topology evidence="1">Multi-pass membrane protein</topology>
    </subcellularLocation>
</comment>
<evidence type="ECO:0000313" key="10">
    <source>
        <dbReference type="Proteomes" id="UP000433883"/>
    </source>
</evidence>
<feature type="compositionally biased region" description="Polar residues" evidence="6">
    <location>
        <begin position="274"/>
        <end position="283"/>
    </location>
</feature>
<evidence type="ECO:0000256" key="4">
    <source>
        <dbReference type="ARBA" id="ARBA00023136"/>
    </source>
</evidence>
<keyword evidence="3 7" id="KW-1133">Transmembrane helix</keyword>
<comment type="similarity">
    <text evidence="5">Belongs to the SAT4 family.</text>
</comment>
<feature type="transmembrane region" description="Helical" evidence="7">
    <location>
        <begin position="44"/>
        <end position="67"/>
    </location>
</feature>
<evidence type="ECO:0000256" key="1">
    <source>
        <dbReference type="ARBA" id="ARBA00004141"/>
    </source>
</evidence>
<evidence type="ECO:0000259" key="8">
    <source>
        <dbReference type="Pfam" id="PF20684"/>
    </source>
</evidence>
<dbReference type="GO" id="GO:0016020">
    <property type="term" value="C:membrane"/>
    <property type="evidence" value="ECO:0007669"/>
    <property type="project" value="UniProtKB-SubCell"/>
</dbReference>
<feature type="region of interest" description="Disordered" evidence="6">
    <location>
        <begin position="265"/>
        <end position="292"/>
    </location>
</feature>
<organism evidence="9 10">
    <name type="scientific">Venturia inaequalis</name>
    <name type="common">Apple scab fungus</name>
    <dbReference type="NCBI Taxonomy" id="5025"/>
    <lineage>
        <taxon>Eukaryota</taxon>
        <taxon>Fungi</taxon>
        <taxon>Dikarya</taxon>
        <taxon>Ascomycota</taxon>
        <taxon>Pezizomycotina</taxon>
        <taxon>Dothideomycetes</taxon>
        <taxon>Pleosporomycetidae</taxon>
        <taxon>Venturiales</taxon>
        <taxon>Venturiaceae</taxon>
        <taxon>Venturia</taxon>
    </lineage>
</organism>
<name>A0A8H3UVF7_VENIN</name>
<dbReference type="PANTHER" id="PTHR33048:SF57">
    <property type="entry name" value="INTEGRAL MEMBRANE PROTEIN-RELATED"/>
    <property type="match status" value="1"/>
</dbReference>
<feature type="transmembrane region" description="Helical" evidence="7">
    <location>
        <begin position="163"/>
        <end position="187"/>
    </location>
</feature>
<feature type="transmembrane region" description="Helical" evidence="7">
    <location>
        <begin position="87"/>
        <end position="112"/>
    </location>
</feature>
<protein>
    <recommendedName>
        <fullName evidence="8">Rhodopsin domain-containing protein</fullName>
    </recommendedName>
</protein>
<accession>A0A8H3UVF7</accession>
<evidence type="ECO:0000313" key="9">
    <source>
        <dbReference type="EMBL" id="KAE9976222.1"/>
    </source>
</evidence>
<keyword evidence="2 7" id="KW-0812">Transmembrane</keyword>
<proteinExistence type="inferred from homology"/>
<keyword evidence="4 7" id="KW-0472">Membrane</keyword>
<feature type="transmembrane region" description="Helical" evidence="7">
    <location>
        <begin position="230"/>
        <end position="257"/>
    </location>
</feature>
<dbReference type="AlphaFoldDB" id="A0A8H3UVF7"/>
<evidence type="ECO:0000256" key="5">
    <source>
        <dbReference type="ARBA" id="ARBA00038359"/>
    </source>
</evidence>
<gene>
    <name evidence="9" type="ORF">BLS_002163</name>
</gene>
<feature type="transmembrane region" description="Helical" evidence="7">
    <location>
        <begin position="124"/>
        <end position="143"/>
    </location>
</feature>